<name>A0ABN2TQZ0_9ACTN</name>
<proteinExistence type="predicted"/>
<protein>
    <recommendedName>
        <fullName evidence="3">SnoaL-like domain-containing protein</fullName>
    </recommendedName>
</protein>
<evidence type="ECO:0000313" key="2">
    <source>
        <dbReference type="Proteomes" id="UP001500751"/>
    </source>
</evidence>
<keyword evidence="2" id="KW-1185">Reference proteome</keyword>
<evidence type="ECO:0000313" key="1">
    <source>
        <dbReference type="EMBL" id="GAA2017810.1"/>
    </source>
</evidence>
<dbReference type="InterPro" id="IPR032710">
    <property type="entry name" value="NTF2-like_dom_sf"/>
</dbReference>
<gene>
    <name evidence="1" type="ORF">GCM10009839_12200</name>
</gene>
<dbReference type="EMBL" id="BAAAQN010000005">
    <property type="protein sequence ID" value="GAA2017810.1"/>
    <property type="molecule type" value="Genomic_DNA"/>
</dbReference>
<evidence type="ECO:0008006" key="3">
    <source>
        <dbReference type="Google" id="ProtNLM"/>
    </source>
</evidence>
<sequence>MTNTAATTTDLTADFAHVVDRYLAVWTVADPDDRAKAVADLWTPDGVEFVEGNQYYGHAALTDRVAEAHEAFIATGAYTASGGDDATRHDDIVVFTIRLDHATEATGPVGETAWSARVFLALAEDGRISEDYQLTVKPLVVP</sequence>
<dbReference type="Gene3D" id="3.10.450.50">
    <property type="match status" value="1"/>
</dbReference>
<dbReference type="RefSeq" id="WP_344664501.1">
    <property type="nucleotide sequence ID" value="NZ_BAAAQN010000005.1"/>
</dbReference>
<dbReference type="Proteomes" id="UP001500751">
    <property type="component" value="Unassembled WGS sequence"/>
</dbReference>
<reference evidence="1 2" key="1">
    <citation type="journal article" date="2019" name="Int. J. Syst. Evol. Microbiol.">
        <title>The Global Catalogue of Microorganisms (GCM) 10K type strain sequencing project: providing services to taxonomists for standard genome sequencing and annotation.</title>
        <authorList>
            <consortium name="The Broad Institute Genomics Platform"/>
            <consortium name="The Broad Institute Genome Sequencing Center for Infectious Disease"/>
            <person name="Wu L."/>
            <person name="Ma J."/>
        </authorList>
    </citation>
    <scope>NUCLEOTIDE SEQUENCE [LARGE SCALE GENOMIC DNA]</scope>
    <source>
        <strain evidence="1 2">JCM 16014</strain>
    </source>
</reference>
<comment type="caution">
    <text evidence="1">The sequence shown here is derived from an EMBL/GenBank/DDBJ whole genome shotgun (WGS) entry which is preliminary data.</text>
</comment>
<dbReference type="SUPFAM" id="SSF54427">
    <property type="entry name" value="NTF2-like"/>
    <property type="match status" value="1"/>
</dbReference>
<organism evidence="1 2">
    <name type="scientific">Catenulispora yoronensis</name>
    <dbReference type="NCBI Taxonomy" id="450799"/>
    <lineage>
        <taxon>Bacteria</taxon>
        <taxon>Bacillati</taxon>
        <taxon>Actinomycetota</taxon>
        <taxon>Actinomycetes</taxon>
        <taxon>Catenulisporales</taxon>
        <taxon>Catenulisporaceae</taxon>
        <taxon>Catenulispora</taxon>
    </lineage>
</organism>
<accession>A0ABN2TQZ0</accession>